<reference evidence="1" key="1">
    <citation type="submission" date="2023-10" db="EMBL/GenBank/DDBJ databases">
        <authorList>
            <person name="Hackl T."/>
        </authorList>
    </citation>
    <scope>NUCLEOTIDE SEQUENCE</scope>
</reference>
<accession>A0AAI8VP81</accession>
<dbReference type="EMBL" id="CAUWAG010000018">
    <property type="protein sequence ID" value="CAJ2511501.1"/>
    <property type="molecule type" value="Genomic_DNA"/>
</dbReference>
<protein>
    <submittedName>
        <fullName evidence="1">Uu.00g071260.m01.CDS01</fullName>
    </submittedName>
</protein>
<sequence length="96" mass="11298">MLQFAQFENRLKAIRNPLYVQVYETDDPLVKEFPRVGLVGLALEVQDDECLRVMADEFQNPRAGFMNHIYWEDLEEPGDRLNAQMKPRGRSLMRVQ</sequence>
<evidence type="ECO:0000313" key="1">
    <source>
        <dbReference type="EMBL" id="CAJ2511501.1"/>
    </source>
</evidence>
<name>A0AAI8VP81_9PEZI</name>
<comment type="caution">
    <text evidence="1">The sequence shown here is derived from an EMBL/GenBank/DDBJ whole genome shotgun (WGS) entry which is preliminary data.</text>
</comment>
<proteinExistence type="predicted"/>
<evidence type="ECO:0000313" key="2">
    <source>
        <dbReference type="Proteomes" id="UP001295740"/>
    </source>
</evidence>
<dbReference type="Proteomes" id="UP001295740">
    <property type="component" value="Unassembled WGS sequence"/>
</dbReference>
<keyword evidence="2" id="KW-1185">Reference proteome</keyword>
<gene>
    <name evidence="1" type="ORF">KHLLAP_LOCUS11969</name>
</gene>
<organism evidence="1 2">
    <name type="scientific">Anthostomella pinea</name>
    <dbReference type="NCBI Taxonomy" id="933095"/>
    <lineage>
        <taxon>Eukaryota</taxon>
        <taxon>Fungi</taxon>
        <taxon>Dikarya</taxon>
        <taxon>Ascomycota</taxon>
        <taxon>Pezizomycotina</taxon>
        <taxon>Sordariomycetes</taxon>
        <taxon>Xylariomycetidae</taxon>
        <taxon>Xylariales</taxon>
        <taxon>Xylariaceae</taxon>
        <taxon>Anthostomella</taxon>
    </lineage>
</organism>
<dbReference type="AlphaFoldDB" id="A0AAI8VP81"/>